<accession>A0A7S7NT51</accession>
<dbReference type="InterPro" id="IPR025629">
    <property type="entry name" value="DUF4287"/>
</dbReference>
<feature type="domain" description="DUF5655" evidence="1">
    <location>
        <begin position="85"/>
        <end position="189"/>
    </location>
</feature>
<keyword evidence="3" id="KW-1185">Reference proteome</keyword>
<dbReference type="Pfam" id="PF14117">
    <property type="entry name" value="DUF4287"/>
    <property type="match status" value="1"/>
</dbReference>
<name>A0A7S7NT51_PALFE</name>
<protein>
    <submittedName>
        <fullName evidence="2">DUF4287 domain-containing protein</fullName>
    </submittedName>
</protein>
<dbReference type="Pfam" id="PF18899">
    <property type="entry name" value="DUF5655"/>
    <property type="match status" value="1"/>
</dbReference>
<reference evidence="2 3" key="1">
    <citation type="submission" date="2020-10" db="EMBL/GenBank/DDBJ databases">
        <title>Complete genome sequence of Paludibaculum fermentans P105T, a facultatively anaerobic acidobacterium capable of dissimilatory Fe(III) reduction.</title>
        <authorList>
            <person name="Dedysh S.N."/>
            <person name="Beletsky A.V."/>
            <person name="Kulichevskaya I.S."/>
            <person name="Mardanov A.V."/>
            <person name="Ravin N.V."/>
        </authorList>
    </citation>
    <scope>NUCLEOTIDE SEQUENCE [LARGE SCALE GENOMIC DNA]</scope>
    <source>
        <strain evidence="2 3">P105</strain>
    </source>
</reference>
<dbReference type="KEGG" id="pfer:IRI77_05205"/>
<dbReference type="RefSeq" id="WP_194451018.1">
    <property type="nucleotide sequence ID" value="NZ_CP063849.1"/>
</dbReference>
<dbReference type="Proteomes" id="UP000593892">
    <property type="component" value="Chromosome"/>
</dbReference>
<dbReference type="AlphaFoldDB" id="A0A7S7NT51"/>
<dbReference type="InterPro" id="IPR043714">
    <property type="entry name" value="DUF5655"/>
</dbReference>
<gene>
    <name evidence="2" type="ORF">IRI77_05205</name>
</gene>
<evidence type="ECO:0000313" key="2">
    <source>
        <dbReference type="EMBL" id="QOY89356.1"/>
    </source>
</evidence>
<sequence>MSIVDQAQQTQLRNIQAKTGKTLDELKALVAASGLAKHSEILAMLKKELGLGHGDANAVAHFALKAATTPAGAKPAATGGDAVLDEIYTGPKAPLRPIHDKLMARIHEFGDFEIAPKKGYVSLRRKKQFAMIGPATNTRVEVGLNLKDVPGTARLEQQPPKGMCSHKVKVTDPAEVDSELIGWLRMAYDGAA</sequence>
<organism evidence="2 3">
    <name type="scientific">Paludibaculum fermentans</name>
    <dbReference type="NCBI Taxonomy" id="1473598"/>
    <lineage>
        <taxon>Bacteria</taxon>
        <taxon>Pseudomonadati</taxon>
        <taxon>Acidobacteriota</taxon>
        <taxon>Terriglobia</taxon>
        <taxon>Bryobacterales</taxon>
        <taxon>Bryobacteraceae</taxon>
        <taxon>Paludibaculum</taxon>
    </lineage>
</organism>
<evidence type="ECO:0000313" key="3">
    <source>
        <dbReference type="Proteomes" id="UP000593892"/>
    </source>
</evidence>
<dbReference type="EMBL" id="CP063849">
    <property type="protein sequence ID" value="QOY89356.1"/>
    <property type="molecule type" value="Genomic_DNA"/>
</dbReference>
<proteinExistence type="predicted"/>
<evidence type="ECO:0000259" key="1">
    <source>
        <dbReference type="Pfam" id="PF18899"/>
    </source>
</evidence>